<dbReference type="SUPFAM" id="SSF53474">
    <property type="entry name" value="alpha/beta-Hydrolases"/>
    <property type="match status" value="1"/>
</dbReference>
<dbReference type="GO" id="GO:0046340">
    <property type="term" value="P:diacylglycerol catabolic process"/>
    <property type="evidence" value="ECO:0007669"/>
    <property type="project" value="TreeGrafter"/>
</dbReference>
<evidence type="ECO:0000256" key="7">
    <source>
        <dbReference type="ARBA" id="ARBA00022801"/>
    </source>
</evidence>
<evidence type="ECO:0000256" key="13">
    <source>
        <dbReference type="ARBA" id="ARBA00024531"/>
    </source>
</evidence>
<dbReference type="CDD" id="cd00519">
    <property type="entry name" value="Lipase_3"/>
    <property type="match status" value="1"/>
</dbReference>
<dbReference type="OrthoDB" id="438440at2759"/>
<feature type="compositionally biased region" description="Basic residues" evidence="15">
    <location>
        <begin position="437"/>
        <end position="446"/>
    </location>
</feature>
<dbReference type="EMBL" id="JAEPRB010000395">
    <property type="protein sequence ID" value="KAG2216502.1"/>
    <property type="molecule type" value="Genomic_DNA"/>
</dbReference>
<comment type="caution">
    <text evidence="17">The sequence shown here is derived from an EMBL/GenBank/DDBJ whole genome shotgun (WGS) entry which is preliminary data.</text>
</comment>
<dbReference type="GO" id="GO:0019369">
    <property type="term" value="P:arachidonate metabolic process"/>
    <property type="evidence" value="ECO:0007669"/>
    <property type="project" value="TreeGrafter"/>
</dbReference>
<evidence type="ECO:0000256" key="9">
    <source>
        <dbReference type="ARBA" id="ARBA00022963"/>
    </source>
</evidence>
<evidence type="ECO:0000256" key="5">
    <source>
        <dbReference type="ARBA" id="ARBA00022692"/>
    </source>
</evidence>
<dbReference type="GO" id="GO:0016298">
    <property type="term" value="F:lipase activity"/>
    <property type="evidence" value="ECO:0007669"/>
    <property type="project" value="TreeGrafter"/>
</dbReference>
<feature type="compositionally biased region" description="Low complexity" evidence="15">
    <location>
        <begin position="488"/>
        <end position="544"/>
    </location>
</feature>
<keyword evidence="11" id="KW-0443">Lipid metabolism</keyword>
<evidence type="ECO:0000256" key="3">
    <source>
        <dbReference type="ARBA" id="ARBA00022475"/>
    </source>
</evidence>
<comment type="catalytic activity">
    <reaction evidence="13">
        <text>a 1,2-diacyl-sn-glycerol + H2O = a 2-acylglycerol + a fatty acid + H(+)</text>
        <dbReference type="Rhea" id="RHEA:33275"/>
        <dbReference type="ChEBI" id="CHEBI:15377"/>
        <dbReference type="ChEBI" id="CHEBI:15378"/>
        <dbReference type="ChEBI" id="CHEBI:17389"/>
        <dbReference type="ChEBI" id="CHEBI:17815"/>
        <dbReference type="ChEBI" id="CHEBI:28868"/>
        <dbReference type="EC" id="3.1.1.116"/>
    </reaction>
    <physiologicalReaction direction="left-to-right" evidence="13">
        <dbReference type="Rhea" id="RHEA:33276"/>
    </physiologicalReaction>
</comment>
<feature type="region of interest" description="Disordered" evidence="15">
    <location>
        <begin position="431"/>
        <end position="544"/>
    </location>
</feature>
<dbReference type="EC" id="3.1.1.116" evidence="14"/>
<keyword evidence="8" id="KW-0106">Calcium</keyword>
<comment type="cofactor">
    <cofactor evidence="1">
        <name>Ca(2+)</name>
        <dbReference type="ChEBI" id="CHEBI:29108"/>
    </cofactor>
</comment>
<keyword evidence="12" id="KW-0472">Membrane</keyword>
<feature type="compositionally biased region" description="Low complexity" evidence="15">
    <location>
        <begin position="453"/>
        <end position="477"/>
    </location>
</feature>
<reference evidence="17 18" key="1">
    <citation type="submission" date="2020-12" db="EMBL/GenBank/DDBJ databases">
        <title>Metabolic potential, ecology and presence of endohyphal bacteria is reflected in genomic diversity of Mucoromycotina.</title>
        <authorList>
            <person name="Muszewska A."/>
            <person name="Okrasinska A."/>
            <person name="Steczkiewicz K."/>
            <person name="Drgas O."/>
            <person name="Orlowska M."/>
            <person name="Perlinska-Lenart U."/>
            <person name="Aleksandrzak-Piekarczyk T."/>
            <person name="Szatraj K."/>
            <person name="Zielenkiewicz U."/>
            <person name="Pilsyk S."/>
            <person name="Malc E."/>
            <person name="Mieczkowski P."/>
            <person name="Kruszewska J.S."/>
            <person name="Biernat P."/>
            <person name="Pawlowska J."/>
        </authorList>
    </citation>
    <scope>NUCLEOTIDE SEQUENCE [LARGE SCALE GENOMIC DNA]</scope>
    <source>
        <strain evidence="17 18">CBS 142.35</strain>
    </source>
</reference>
<dbReference type="InterPro" id="IPR029058">
    <property type="entry name" value="AB_hydrolase_fold"/>
</dbReference>
<dbReference type="Proteomes" id="UP000646827">
    <property type="component" value="Unassembled WGS sequence"/>
</dbReference>
<comment type="subcellular location">
    <subcellularLocation>
        <location evidence="2">Cell membrane</location>
        <topology evidence="2">Multi-pass membrane protein</topology>
    </subcellularLocation>
</comment>
<dbReference type="AlphaFoldDB" id="A0A8H7VF23"/>
<evidence type="ECO:0000256" key="6">
    <source>
        <dbReference type="ARBA" id="ARBA00022723"/>
    </source>
</evidence>
<evidence type="ECO:0000256" key="11">
    <source>
        <dbReference type="ARBA" id="ARBA00023098"/>
    </source>
</evidence>
<dbReference type="GO" id="GO:0046872">
    <property type="term" value="F:metal ion binding"/>
    <property type="evidence" value="ECO:0007669"/>
    <property type="project" value="UniProtKB-KW"/>
</dbReference>
<keyword evidence="3" id="KW-1003">Cell membrane</keyword>
<keyword evidence="9" id="KW-0442">Lipid degradation</keyword>
<evidence type="ECO:0000313" key="17">
    <source>
        <dbReference type="EMBL" id="KAG2216502.1"/>
    </source>
</evidence>
<evidence type="ECO:0000256" key="10">
    <source>
        <dbReference type="ARBA" id="ARBA00022989"/>
    </source>
</evidence>
<evidence type="ECO:0000256" key="15">
    <source>
        <dbReference type="SAM" id="MobiDB-lite"/>
    </source>
</evidence>
<dbReference type="Gene3D" id="3.40.50.1820">
    <property type="entry name" value="alpha/beta hydrolase"/>
    <property type="match status" value="1"/>
</dbReference>
<evidence type="ECO:0000313" key="18">
    <source>
        <dbReference type="Proteomes" id="UP000646827"/>
    </source>
</evidence>
<keyword evidence="10" id="KW-1133">Transmembrane helix</keyword>
<dbReference type="Pfam" id="PF01764">
    <property type="entry name" value="Lipase_3"/>
    <property type="match status" value="1"/>
</dbReference>
<evidence type="ECO:0000256" key="12">
    <source>
        <dbReference type="ARBA" id="ARBA00023136"/>
    </source>
</evidence>
<keyword evidence="7" id="KW-0378">Hydrolase</keyword>
<organism evidence="17 18">
    <name type="scientific">Circinella minor</name>
    <dbReference type="NCBI Taxonomy" id="1195481"/>
    <lineage>
        <taxon>Eukaryota</taxon>
        <taxon>Fungi</taxon>
        <taxon>Fungi incertae sedis</taxon>
        <taxon>Mucoromycota</taxon>
        <taxon>Mucoromycotina</taxon>
        <taxon>Mucoromycetes</taxon>
        <taxon>Mucorales</taxon>
        <taxon>Lichtheimiaceae</taxon>
        <taxon>Circinella</taxon>
    </lineage>
</organism>
<evidence type="ECO:0000259" key="16">
    <source>
        <dbReference type="Pfam" id="PF01764"/>
    </source>
</evidence>
<accession>A0A8H7VF23</accession>
<keyword evidence="18" id="KW-1185">Reference proteome</keyword>
<evidence type="ECO:0000256" key="4">
    <source>
        <dbReference type="ARBA" id="ARBA00022553"/>
    </source>
</evidence>
<proteinExistence type="predicted"/>
<feature type="domain" description="Fungal lipase-type" evidence="16">
    <location>
        <begin position="658"/>
        <end position="804"/>
    </location>
</feature>
<dbReference type="PANTHER" id="PTHR45792:SF7">
    <property type="entry name" value="PUTATIVE (AFU_ORTHOLOGUE AFUA_6G02710)-RELATED"/>
    <property type="match status" value="1"/>
</dbReference>
<protein>
    <recommendedName>
        <fullName evidence="14">sn-1-specific diacylglycerol lipase</fullName>
        <ecNumber evidence="14">3.1.1.116</ecNumber>
    </recommendedName>
</protein>
<dbReference type="PANTHER" id="PTHR45792">
    <property type="entry name" value="DIACYLGLYCEROL LIPASE HOMOLOG-RELATED"/>
    <property type="match status" value="1"/>
</dbReference>
<evidence type="ECO:0000256" key="2">
    <source>
        <dbReference type="ARBA" id="ARBA00004651"/>
    </source>
</evidence>
<keyword evidence="4" id="KW-0597">Phosphoprotein</keyword>
<sequence>MAVSSPTTYPTSTHHDSPTLLPENLASFVTAASLAARVSLRCSSVFVDAIFEAAKYGTVLSLGISRQALTNALTTAKKLHTLTYPTSDDETISDTDRNGFLRILDKYTNLGIYIVHNTFTLAELFALSGLQLTSQTVKSGFKTAEESVRIIDGIFGSNETSRAIASIITLVHKELMQDPEFELVNSGKMTMLAGLTKALTAFAVLQYVTHKRMMKQTKFTILWEGLVSEEEGEGDNSDSNNKNHALIHYEKPSKEVIRELEQVLVQGRDDKMYEITATTQHTTTTTTRIQPVAKEPKDAKYVIVRSDEESQQAFMAVVDRPNTSDDVAHKNNNHQECQLVLASPRRSDPAFAKEKQLQSPTNVVISTLSQKVTRKTMDRQEKYGEKERNLIAGSIIAAAASEDRPSSKRRNSFFHKGTQVLGVQAHRCTDINNNNNNRKRIFRQRRSSTGNVISIPSLSPIQNNNNNKKSNESTTPTRPTSRIYRSHSISSSTTFATFTASSSSAPSSTINNTTTTTTTTTTSSSTTKPKSIPHNNNNNNITTTTNITTTNVNLLTTTTAPHFPHHHLVSNIARFMRYASAAYGETFMRILGIGNIPTGVVPSSHHSNHHAFVHHTGLALEDILLSSYTDRSFLTMHHPSIHELVHYVTVDHATQAIVLTCRGTLGLSDILTDLTCAYSDVHLPDVDSTDFKAHGGMWEAAQMLAKEKGKVFRAIREGLERYPDYGLVLTGHSLGGGVAALVSLLWSEKDKQGQFVLSPTSGLNPGRPIHCYVYGPPCVMSLELSQYCRGLVTSVVHRYDIVSCLSLGLLKDFKNVAVSLHTEAEVADQILTKVINRYRTSTVDDNEDDWFWALIKTMRADMRAEKLYPPSTVYTIELIPSRHKQYRAVLSRCDDIQARFSEIVFSRTMFMDHSPTNYEKVIRELCRGFFGQDTAYEQL</sequence>
<name>A0A8H7VF23_9FUNG</name>
<keyword evidence="5" id="KW-0812">Transmembrane</keyword>
<evidence type="ECO:0000256" key="14">
    <source>
        <dbReference type="ARBA" id="ARBA00026104"/>
    </source>
</evidence>
<evidence type="ECO:0000256" key="8">
    <source>
        <dbReference type="ARBA" id="ARBA00022837"/>
    </source>
</evidence>
<dbReference type="InterPro" id="IPR002921">
    <property type="entry name" value="Fungal_lipase-type"/>
</dbReference>
<keyword evidence="6" id="KW-0479">Metal-binding</keyword>
<evidence type="ECO:0000256" key="1">
    <source>
        <dbReference type="ARBA" id="ARBA00001913"/>
    </source>
</evidence>
<dbReference type="InterPro" id="IPR052214">
    <property type="entry name" value="DAG_Lipase-Related"/>
</dbReference>
<dbReference type="GO" id="GO:0005886">
    <property type="term" value="C:plasma membrane"/>
    <property type="evidence" value="ECO:0007669"/>
    <property type="project" value="UniProtKB-SubCell"/>
</dbReference>
<gene>
    <name evidence="17" type="ORF">INT45_013080</name>
</gene>